<name>A0A073IUH8_9BACT</name>
<keyword evidence="2" id="KW-0732">Signal</keyword>
<dbReference type="EMBL" id="JMKI01000005">
    <property type="protein sequence ID" value="KEJ93255.1"/>
    <property type="molecule type" value="Genomic_DNA"/>
</dbReference>
<accession>A0A073IUH8</accession>
<dbReference type="GeneID" id="90982642"/>
<dbReference type="AlphaFoldDB" id="A0A073IUH8"/>
<evidence type="ECO:0000313" key="4">
    <source>
        <dbReference type="Proteomes" id="UP000027665"/>
    </source>
</evidence>
<feature type="compositionally biased region" description="Basic and acidic residues" evidence="1">
    <location>
        <begin position="105"/>
        <end position="114"/>
    </location>
</feature>
<organism evidence="3 4">
    <name type="scientific">Synergistes jonesii</name>
    <dbReference type="NCBI Taxonomy" id="2754"/>
    <lineage>
        <taxon>Bacteria</taxon>
        <taxon>Thermotogati</taxon>
        <taxon>Synergistota</taxon>
        <taxon>Synergistia</taxon>
        <taxon>Synergistales</taxon>
        <taxon>Synergistaceae</taxon>
        <taxon>Synergistes</taxon>
    </lineage>
</organism>
<gene>
    <name evidence="3" type="ORF">EH55_10345</name>
</gene>
<keyword evidence="4" id="KW-1185">Reference proteome</keyword>
<feature type="region of interest" description="Disordered" evidence="1">
    <location>
        <begin position="27"/>
        <end position="146"/>
    </location>
</feature>
<dbReference type="RefSeq" id="WP_037974313.1">
    <property type="nucleotide sequence ID" value="NZ_JMKI01000005.1"/>
</dbReference>
<feature type="chain" id="PRO_5001689967" description="Translation initiation factor IF-2" evidence="2">
    <location>
        <begin position="27"/>
        <end position="197"/>
    </location>
</feature>
<evidence type="ECO:0000313" key="3">
    <source>
        <dbReference type="EMBL" id="KEJ93255.1"/>
    </source>
</evidence>
<protein>
    <recommendedName>
        <fullName evidence="5">Translation initiation factor IF-2</fullName>
    </recommendedName>
</protein>
<dbReference type="Proteomes" id="UP000027665">
    <property type="component" value="Unassembled WGS sequence"/>
</dbReference>
<reference evidence="3 4" key="1">
    <citation type="submission" date="2014-04" db="EMBL/GenBank/DDBJ databases">
        <title>Draft Genome Sequence of Synergistes jonesii.</title>
        <authorList>
            <person name="Coil D.A."/>
            <person name="Eisen J.A."/>
            <person name="Holland-Moritz H.E."/>
        </authorList>
    </citation>
    <scope>NUCLEOTIDE SEQUENCE [LARGE SCALE GENOMIC DNA]</scope>
    <source>
        <strain evidence="3 4">78-1</strain>
    </source>
</reference>
<proteinExistence type="predicted"/>
<evidence type="ECO:0000256" key="2">
    <source>
        <dbReference type="SAM" id="SignalP"/>
    </source>
</evidence>
<feature type="signal peptide" evidence="2">
    <location>
        <begin position="1"/>
        <end position="26"/>
    </location>
</feature>
<sequence>MKASKKALKAAVILTLTVFVAGSAAAEPQLSAPQRQPGEPEVSRPSQRRPGMQNWPTGARPGAAPFRRGATRVLPGEPSGSVATHPGGPMRPNGGGFMRPGANGDMHKSNDRMPGKPMSPQNGMRRPGERPAPQRPSNRGAGYHRPYNYGYSYASAPYYYGGYRDRDRDEDDTGKIVLGVIGGLILGSILSNMANNT</sequence>
<comment type="caution">
    <text evidence="3">The sequence shown here is derived from an EMBL/GenBank/DDBJ whole genome shotgun (WGS) entry which is preliminary data.</text>
</comment>
<evidence type="ECO:0008006" key="5">
    <source>
        <dbReference type="Google" id="ProtNLM"/>
    </source>
</evidence>
<evidence type="ECO:0000256" key="1">
    <source>
        <dbReference type="SAM" id="MobiDB-lite"/>
    </source>
</evidence>
<feature type="compositionally biased region" description="Low complexity" evidence="1">
    <location>
        <begin position="56"/>
        <end position="72"/>
    </location>
</feature>